<evidence type="ECO:0000313" key="6">
    <source>
        <dbReference type="EMBL" id="GGJ61463.1"/>
    </source>
</evidence>
<reference evidence="7" key="1">
    <citation type="journal article" date="2019" name="Int. J. Syst. Evol. Microbiol.">
        <title>The Global Catalogue of Microorganisms (GCM) 10K type strain sequencing project: providing services to taxonomists for standard genome sequencing and annotation.</title>
        <authorList>
            <consortium name="The Broad Institute Genomics Platform"/>
            <consortium name="The Broad Institute Genome Sequencing Center for Infectious Disease"/>
            <person name="Wu L."/>
            <person name="Ma J."/>
        </authorList>
    </citation>
    <scope>NUCLEOTIDE SEQUENCE [LARGE SCALE GENOMIC DNA]</scope>
    <source>
        <strain evidence="7">CGMCC 1.3685</strain>
    </source>
</reference>
<dbReference type="GeneID" id="303304388"/>
<dbReference type="Proteomes" id="UP000606115">
    <property type="component" value="Unassembled WGS sequence"/>
</dbReference>
<evidence type="ECO:0000256" key="4">
    <source>
        <dbReference type="ARBA" id="ARBA00023014"/>
    </source>
</evidence>
<dbReference type="Gene3D" id="3.40.5.90">
    <property type="entry name" value="CDGSH iron-sulfur domain, mitoNEET-type"/>
    <property type="match status" value="1"/>
</dbReference>
<organism evidence="6 7">
    <name type="scientific">Glutamicibacter ardleyensis</name>
    <dbReference type="NCBI Taxonomy" id="225894"/>
    <lineage>
        <taxon>Bacteria</taxon>
        <taxon>Bacillati</taxon>
        <taxon>Actinomycetota</taxon>
        <taxon>Actinomycetes</taxon>
        <taxon>Micrococcales</taxon>
        <taxon>Micrococcaceae</taxon>
        <taxon>Glutamicibacter</taxon>
    </lineage>
</organism>
<name>A0ABQ2DNZ0_9MICC</name>
<dbReference type="SMART" id="SM00704">
    <property type="entry name" value="ZnF_CDGSH"/>
    <property type="match status" value="1"/>
</dbReference>
<dbReference type="InterPro" id="IPR018967">
    <property type="entry name" value="FeS-contain_CDGSH-typ"/>
</dbReference>
<evidence type="ECO:0000256" key="1">
    <source>
        <dbReference type="ARBA" id="ARBA00022714"/>
    </source>
</evidence>
<keyword evidence="2" id="KW-0479">Metal-binding</keyword>
<keyword evidence="4" id="KW-0411">Iron-sulfur</keyword>
<protein>
    <recommendedName>
        <fullName evidence="5">Iron-binding zinc finger CDGSH type domain-containing protein</fullName>
    </recommendedName>
</protein>
<dbReference type="EMBL" id="BMKX01000004">
    <property type="protein sequence ID" value="GGJ61463.1"/>
    <property type="molecule type" value="Genomic_DNA"/>
</dbReference>
<comment type="caution">
    <text evidence="6">The sequence shown here is derived from an EMBL/GenBank/DDBJ whole genome shotgun (WGS) entry which is preliminary data.</text>
</comment>
<keyword evidence="7" id="KW-1185">Reference proteome</keyword>
<evidence type="ECO:0000256" key="2">
    <source>
        <dbReference type="ARBA" id="ARBA00022723"/>
    </source>
</evidence>
<accession>A0ABQ2DNZ0</accession>
<dbReference type="Pfam" id="PF09360">
    <property type="entry name" value="zf-CDGSH"/>
    <property type="match status" value="1"/>
</dbReference>
<evidence type="ECO:0000259" key="5">
    <source>
        <dbReference type="SMART" id="SM00704"/>
    </source>
</evidence>
<proteinExistence type="predicted"/>
<evidence type="ECO:0000256" key="3">
    <source>
        <dbReference type="ARBA" id="ARBA00023004"/>
    </source>
</evidence>
<sequence length="68" mass="7145">MSASEPEASIVVCPRGPLLVRGDFEILDAAGQPVPRTRGTVALCRCGASAIKPYCDGSHKLNGFEKNS</sequence>
<dbReference type="RefSeq" id="WP_188685505.1">
    <property type="nucleotide sequence ID" value="NZ_BMKX01000004.1"/>
</dbReference>
<dbReference type="InterPro" id="IPR042216">
    <property type="entry name" value="MitoNEET_CISD"/>
</dbReference>
<feature type="domain" description="Iron-binding zinc finger CDGSH type" evidence="5">
    <location>
        <begin position="23"/>
        <end position="65"/>
    </location>
</feature>
<keyword evidence="3" id="KW-0408">Iron</keyword>
<keyword evidence="1" id="KW-0001">2Fe-2S</keyword>
<evidence type="ECO:0000313" key="7">
    <source>
        <dbReference type="Proteomes" id="UP000606115"/>
    </source>
</evidence>
<gene>
    <name evidence="6" type="ORF">GCM10007173_20300</name>
</gene>